<name>A0A0B2VR91_TOXCA</name>
<comment type="catalytic activity">
    <reaction evidence="12">
        <text>L-serine = pyruvate + NH4(+)</text>
        <dbReference type="Rhea" id="RHEA:19169"/>
        <dbReference type="ChEBI" id="CHEBI:15361"/>
        <dbReference type="ChEBI" id="CHEBI:28938"/>
        <dbReference type="ChEBI" id="CHEBI:33384"/>
        <dbReference type="EC" id="4.3.1.17"/>
    </reaction>
</comment>
<evidence type="ECO:0000256" key="22">
    <source>
        <dbReference type="PROSITE-ProRule" id="PRU01379"/>
    </source>
</evidence>
<dbReference type="Gene3D" id="3.40.50.1100">
    <property type="match status" value="2"/>
</dbReference>
<evidence type="ECO:0000256" key="10">
    <source>
        <dbReference type="ARBA" id="ARBA00023239"/>
    </source>
</evidence>
<evidence type="ECO:0000256" key="17">
    <source>
        <dbReference type="ARBA" id="ARBA00066592"/>
    </source>
</evidence>
<gene>
    <name evidence="24" type="primary">srr</name>
    <name evidence="24" type="ORF">Tcan_16359</name>
</gene>
<dbReference type="InterPro" id="IPR000834">
    <property type="entry name" value="Peptidase_M14"/>
</dbReference>
<dbReference type="SUPFAM" id="SSF53187">
    <property type="entry name" value="Zn-dependent exopeptidases"/>
    <property type="match status" value="1"/>
</dbReference>
<dbReference type="Pfam" id="PF00291">
    <property type="entry name" value="PALP"/>
    <property type="match status" value="1"/>
</dbReference>
<dbReference type="GO" id="GO:0003941">
    <property type="term" value="F:L-serine ammonia-lyase activity"/>
    <property type="evidence" value="ECO:0007669"/>
    <property type="project" value="UniProtKB-EC"/>
</dbReference>
<feature type="domain" description="Peptidase M14" evidence="23">
    <location>
        <begin position="240"/>
        <end position="389"/>
    </location>
</feature>
<dbReference type="OrthoDB" id="4418812at2759"/>
<dbReference type="GO" id="GO:0030170">
    <property type="term" value="F:pyridoxal phosphate binding"/>
    <property type="evidence" value="ECO:0007669"/>
    <property type="project" value="InterPro"/>
</dbReference>
<dbReference type="FunFam" id="3.40.50.1100:FF:000041">
    <property type="entry name" value="Threonine ammonia-lyase, variant"/>
    <property type="match status" value="1"/>
</dbReference>
<dbReference type="InterPro" id="IPR036052">
    <property type="entry name" value="TrpB-like_PALP_sf"/>
</dbReference>
<dbReference type="GO" id="GO:0070179">
    <property type="term" value="P:D-serine biosynthetic process"/>
    <property type="evidence" value="ECO:0007669"/>
    <property type="project" value="TreeGrafter"/>
</dbReference>
<dbReference type="GO" id="GO:0005524">
    <property type="term" value="F:ATP binding"/>
    <property type="evidence" value="ECO:0007669"/>
    <property type="project" value="TreeGrafter"/>
</dbReference>
<evidence type="ECO:0000313" key="24">
    <source>
        <dbReference type="EMBL" id="KHN83819.1"/>
    </source>
</evidence>
<comment type="function">
    <text evidence="15">Catalyzes the synthesis of D-serine from L-serine. D-serine is a key coagonist with glutamate at NMDA receptors. Has dehydratase activity towards both L-serine and D-serine.</text>
</comment>
<dbReference type="GO" id="GO:0006563">
    <property type="term" value="P:L-serine metabolic process"/>
    <property type="evidence" value="ECO:0007669"/>
    <property type="project" value="UniProtKB-ARBA"/>
</dbReference>
<dbReference type="PANTHER" id="PTHR43050">
    <property type="entry name" value="SERINE / THREONINE RACEMASE FAMILY MEMBER"/>
    <property type="match status" value="1"/>
</dbReference>
<evidence type="ECO:0000256" key="16">
    <source>
        <dbReference type="ARBA" id="ARBA00066349"/>
    </source>
</evidence>
<dbReference type="SUPFAM" id="SSF53686">
    <property type="entry name" value="Tryptophan synthase beta subunit-like PLP-dependent enzymes"/>
    <property type="match status" value="1"/>
</dbReference>
<dbReference type="EMBL" id="JPKZ01001136">
    <property type="protein sequence ID" value="KHN83819.1"/>
    <property type="molecule type" value="Genomic_DNA"/>
</dbReference>
<evidence type="ECO:0000256" key="18">
    <source>
        <dbReference type="ARBA" id="ARBA00070760"/>
    </source>
</evidence>
<comment type="cofactor">
    <cofactor evidence="2">
        <name>pyridoxal 5'-phosphate</name>
        <dbReference type="ChEBI" id="CHEBI:597326"/>
    </cofactor>
</comment>
<comment type="catalytic activity">
    <reaction evidence="13">
        <text>D-serine = pyruvate + NH4(+)</text>
        <dbReference type="Rhea" id="RHEA:13977"/>
        <dbReference type="ChEBI" id="CHEBI:15361"/>
        <dbReference type="ChEBI" id="CHEBI:28938"/>
        <dbReference type="ChEBI" id="CHEBI:35247"/>
        <dbReference type="EC" id="4.3.1.18"/>
    </reaction>
</comment>
<evidence type="ECO:0000256" key="13">
    <source>
        <dbReference type="ARBA" id="ARBA00050422"/>
    </source>
</evidence>
<keyword evidence="9" id="KW-0663">Pyridoxal phosphate</keyword>
<dbReference type="PROSITE" id="PS00165">
    <property type="entry name" value="DEHYDRATASE_SER_THR"/>
    <property type="match status" value="1"/>
</dbReference>
<comment type="cofactor">
    <cofactor evidence="4">
        <name>Mg(2+)</name>
        <dbReference type="ChEBI" id="CHEBI:18420"/>
    </cofactor>
</comment>
<dbReference type="EC" id="5.1.1.18" evidence="17"/>
<dbReference type="InterPro" id="IPR001926">
    <property type="entry name" value="TrpB-like_PALP"/>
</dbReference>
<evidence type="ECO:0000256" key="2">
    <source>
        <dbReference type="ARBA" id="ARBA00001933"/>
    </source>
</evidence>
<dbReference type="GO" id="GO:0004181">
    <property type="term" value="F:metallocarboxypeptidase activity"/>
    <property type="evidence" value="ECO:0007669"/>
    <property type="project" value="InterPro"/>
</dbReference>
<dbReference type="STRING" id="6265.A0A0B2VR91"/>
<dbReference type="EC" id="4.3.1.17" evidence="7"/>
<dbReference type="InterPro" id="IPR000634">
    <property type="entry name" value="Ser/Thr_deHydtase_PyrdxlP-BS"/>
</dbReference>
<evidence type="ECO:0000256" key="5">
    <source>
        <dbReference type="ARBA" id="ARBA00005988"/>
    </source>
</evidence>
<sequence>MSAFLFDDILRAAERIRPTIHKTPIITSNSIDKLCSKKVFFKCEHLQKTGSFKARGAINAVKLLIDGKKSEFSVITACAHCICGFFFHITHSSGNHGQALAWAAREFGIPCTVVVPNDAPASKIAAMRAYGATLVECVPKERKSTVDKLMKEADYEFIDPHDDHRVMAGQGTIAMEFLEQVPDLDAVLIPVGGGGLISGMAVAIATLSPKTKIFCVEPEGKQLEKSLKAGERLWDEGAGPVDTVADGIRVLRIGAKCFPEMKRCCESTVLTVNDERIIHAMELIYSRLKVFGKGSCAKDAIWIDGGTHAHEWISPAAALNIINELVSGYDSNPEIQIVSIDWYILPVMNPDGYEYSQTKHRDRALIPATGPIMERKASADQKPKPLKNF</sequence>
<dbReference type="GO" id="GO:0008270">
    <property type="term" value="F:zinc ion binding"/>
    <property type="evidence" value="ECO:0007669"/>
    <property type="project" value="InterPro"/>
</dbReference>
<evidence type="ECO:0000256" key="20">
    <source>
        <dbReference type="ARBA" id="ARBA00081060"/>
    </source>
</evidence>
<evidence type="ECO:0000259" key="23">
    <source>
        <dbReference type="PROSITE" id="PS52035"/>
    </source>
</evidence>
<evidence type="ECO:0000256" key="1">
    <source>
        <dbReference type="ARBA" id="ARBA00001913"/>
    </source>
</evidence>
<dbReference type="AlphaFoldDB" id="A0A0B2VR91"/>
<evidence type="ECO:0000256" key="6">
    <source>
        <dbReference type="ARBA" id="ARBA00010869"/>
    </source>
</evidence>
<evidence type="ECO:0000256" key="9">
    <source>
        <dbReference type="ARBA" id="ARBA00022898"/>
    </source>
</evidence>
<reference evidence="24 25" key="1">
    <citation type="submission" date="2014-11" db="EMBL/GenBank/DDBJ databases">
        <title>Genetic blueprint of the zoonotic pathogen Toxocara canis.</title>
        <authorList>
            <person name="Zhu X.-Q."/>
            <person name="Korhonen P.K."/>
            <person name="Cai H."/>
            <person name="Young N.D."/>
            <person name="Nejsum P."/>
            <person name="von Samson-Himmelstjerna G."/>
            <person name="Boag P.R."/>
            <person name="Tan P."/>
            <person name="Li Q."/>
            <person name="Min J."/>
            <person name="Yang Y."/>
            <person name="Wang X."/>
            <person name="Fang X."/>
            <person name="Hall R.S."/>
            <person name="Hofmann A."/>
            <person name="Sternberg P.W."/>
            <person name="Jex A.R."/>
            <person name="Gasser R.B."/>
        </authorList>
    </citation>
    <scope>NUCLEOTIDE SEQUENCE [LARGE SCALE GENOMIC DNA]</scope>
    <source>
        <strain evidence="24">PN_DK_2014</strain>
    </source>
</reference>
<dbReference type="GO" id="GO:0006508">
    <property type="term" value="P:proteolysis"/>
    <property type="evidence" value="ECO:0007669"/>
    <property type="project" value="InterPro"/>
</dbReference>
<evidence type="ECO:0000256" key="12">
    <source>
        <dbReference type="ARBA" id="ARBA00049406"/>
    </source>
</evidence>
<dbReference type="MEROPS" id="M14.A18"/>
<comment type="caution">
    <text evidence="22">Lacks conserved residue(s) required for the propagation of feature annotation.</text>
</comment>
<evidence type="ECO:0000256" key="4">
    <source>
        <dbReference type="ARBA" id="ARBA00001946"/>
    </source>
</evidence>
<dbReference type="CDD" id="cd01562">
    <property type="entry name" value="Thr-dehyd"/>
    <property type="match status" value="1"/>
</dbReference>
<proteinExistence type="inferred from homology"/>
<dbReference type="GO" id="GO:0000287">
    <property type="term" value="F:magnesium ion binding"/>
    <property type="evidence" value="ECO:0007669"/>
    <property type="project" value="TreeGrafter"/>
</dbReference>
<keyword evidence="10" id="KW-0456">Lyase</keyword>
<dbReference type="GO" id="GO:0030378">
    <property type="term" value="F:serine racemase activity"/>
    <property type="evidence" value="ECO:0007669"/>
    <property type="project" value="UniProtKB-EC"/>
</dbReference>
<protein>
    <recommendedName>
        <fullName evidence="18">Serine racemase</fullName>
        <ecNumber evidence="7">4.3.1.17</ecNumber>
        <ecNumber evidence="16">4.3.1.18</ecNumber>
        <ecNumber evidence="17">5.1.1.18</ecNumber>
    </recommendedName>
    <alternativeName>
        <fullName evidence="19">D-serine ammonia-lyase</fullName>
    </alternativeName>
    <alternativeName>
        <fullName evidence="21">D-serine dehydratase</fullName>
    </alternativeName>
    <alternativeName>
        <fullName evidence="20">L-serine ammonia-lyase</fullName>
    </alternativeName>
    <alternativeName>
        <fullName evidence="11">L-serine dehydratase</fullName>
    </alternativeName>
</protein>
<keyword evidence="25" id="KW-1185">Reference proteome</keyword>
<keyword evidence="8" id="KW-0460">Magnesium</keyword>
<accession>A0A0B2VR91</accession>
<dbReference type="GO" id="GO:0008721">
    <property type="term" value="F:D-serine ammonia-lyase activity"/>
    <property type="evidence" value="ECO:0007669"/>
    <property type="project" value="UniProtKB-EC"/>
</dbReference>
<evidence type="ECO:0000256" key="7">
    <source>
        <dbReference type="ARBA" id="ARBA00012093"/>
    </source>
</evidence>
<evidence type="ECO:0000256" key="21">
    <source>
        <dbReference type="ARBA" id="ARBA00081761"/>
    </source>
</evidence>
<evidence type="ECO:0000256" key="14">
    <source>
        <dbReference type="ARBA" id="ARBA00051769"/>
    </source>
</evidence>
<dbReference type="PROSITE" id="PS52035">
    <property type="entry name" value="PEPTIDASE_M14"/>
    <property type="match status" value="1"/>
</dbReference>
<comment type="similarity">
    <text evidence="6">Belongs to the serine/threonine dehydratase family.</text>
</comment>
<dbReference type="PANTHER" id="PTHR43050:SF1">
    <property type="entry name" value="SERINE RACEMASE"/>
    <property type="match status" value="1"/>
</dbReference>
<comment type="catalytic activity">
    <reaction evidence="14">
        <text>L-serine = D-serine</text>
        <dbReference type="Rhea" id="RHEA:10980"/>
        <dbReference type="ChEBI" id="CHEBI:33384"/>
        <dbReference type="ChEBI" id="CHEBI:35247"/>
        <dbReference type="EC" id="5.1.1.18"/>
    </reaction>
</comment>
<comment type="cofactor">
    <cofactor evidence="1">
        <name>Ca(2+)</name>
        <dbReference type="ChEBI" id="CHEBI:29108"/>
    </cofactor>
</comment>
<evidence type="ECO:0000256" key="8">
    <source>
        <dbReference type="ARBA" id="ARBA00022842"/>
    </source>
</evidence>
<evidence type="ECO:0000256" key="15">
    <source>
        <dbReference type="ARBA" id="ARBA00056426"/>
    </source>
</evidence>
<evidence type="ECO:0000256" key="3">
    <source>
        <dbReference type="ARBA" id="ARBA00001936"/>
    </source>
</evidence>
<dbReference type="Proteomes" id="UP000031036">
    <property type="component" value="Unassembled WGS sequence"/>
</dbReference>
<evidence type="ECO:0000256" key="11">
    <source>
        <dbReference type="ARBA" id="ARBA00031418"/>
    </source>
</evidence>
<organism evidence="24 25">
    <name type="scientific">Toxocara canis</name>
    <name type="common">Canine roundworm</name>
    <dbReference type="NCBI Taxonomy" id="6265"/>
    <lineage>
        <taxon>Eukaryota</taxon>
        <taxon>Metazoa</taxon>
        <taxon>Ecdysozoa</taxon>
        <taxon>Nematoda</taxon>
        <taxon>Chromadorea</taxon>
        <taxon>Rhabditida</taxon>
        <taxon>Spirurina</taxon>
        <taxon>Ascaridomorpha</taxon>
        <taxon>Ascaridoidea</taxon>
        <taxon>Toxocaridae</taxon>
        <taxon>Toxocara</taxon>
    </lineage>
</organism>
<evidence type="ECO:0000313" key="25">
    <source>
        <dbReference type="Proteomes" id="UP000031036"/>
    </source>
</evidence>
<evidence type="ECO:0000256" key="19">
    <source>
        <dbReference type="ARBA" id="ARBA00076108"/>
    </source>
</evidence>
<dbReference type="GO" id="GO:0018114">
    <property type="term" value="F:threonine racemase activity"/>
    <property type="evidence" value="ECO:0007669"/>
    <property type="project" value="TreeGrafter"/>
</dbReference>
<dbReference type="OMA" id="NIFAPMS"/>
<dbReference type="EC" id="4.3.1.18" evidence="16"/>
<comment type="similarity">
    <text evidence="5 22">Belongs to the peptidase M14 family.</text>
</comment>
<comment type="caution">
    <text evidence="24">The sequence shown here is derived from an EMBL/GenBank/DDBJ whole genome shotgun (WGS) entry which is preliminary data.</text>
</comment>
<comment type="cofactor">
    <cofactor evidence="3">
        <name>Mn(2+)</name>
        <dbReference type="ChEBI" id="CHEBI:29035"/>
    </cofactor>
</comment>